<keyword evidence="1" id="KW-0175">Coiled coil</keyword>
<dbReference type="GO" id="GO:0005737">
    <property type="term" value="C:cytoplasm"/>
    <property type="evidence" value="ECO:0007669"/>
    <property type="project" value="TreeGrafter"/>
</dbReference>
<dbReference type="GO" id="GO:0043565">
    <property type="term" value="F:sequence-specific DNA binding"/>
    <property type="evidence" value="ECO:0007669"/>
    <property type="project" value="TreeGrafter"/>
</dbReference>
<feature type="region of interest" description="Disordered" evidence="2">
    <location>
        <begin position="337"/>
        <end position="361"/>
    </location>
</feature>
<dbReference type="InterPro" id="IPR050910">
    <property type="entry name" value="JMJD6_ArgDemeth/LysHydrox"/>
</dbReference>
<gene>
    <name evidence="4" type="primary">JMJD4</name>
    <name evidence="4" type="ORF">BGZ99_005364</name>
</gene>
<dbReference type="PROSITE" id="PS51184">
    <property type="entry name" value="JMJC"/>
    <property type="match status" value="1"/>
</dbReference>
<feature type="domain" description="JmjC" evidence="3">
    <location>
        <begin position="127"/>
        <end position="284"/>
    </location>
</feature>
<organism evidence="4 5">
    <name type="scientific">Dissophora globulifera</name>
    <dbReference type="NCBI Taxonomy" id="979702"/>
    <lineage>
        <taxon>Eukaryota</taxon>
        <taxon>Fungi</taxon>
        <taxon>Fungi incertae sedis</taxon>
        <taxon>Mucoromycota</taxon>
        <taxon>Mortierellomycotina</taxon>
        <taxon>Mortierellomycetes</taxon>
        <taxon>Mortierellales</taxon>
        <taxon>Mortierellaceae</taxon>
        <taxon>Dissophora</taxon>
    </lineage>
</organism>
<dbReference type="InterPro" id="IPR003347">
    <property type="entry name" value="JmjC_dom"/>
</dbReference>
<dbReference type="SMART" id="SM00558">
    <property type="entry name" value="JmjC"/>
    <property type="match status" value="1"/>
</dbReference>
<dbReference type="PANTHER" id="PTHR12480:SF6">
    <property type="entry name" value="2-OXOGLUTARATE AND IRON-DEPENDENT OXYGENASE JMJD4"/>
    <property type="match status" value="1"/>
</dbReference>
<dbReference type="SUPFAM" id="SSF51197">
    <property type="entry name" value="Clavaminate synthase-like"/>
    <property type="match status" value="1"/>
</dbReference>
<dbReference type="OrthoDB" id="424465at2759"/>
<dbReference type="PANTHER" id="PTHR12480">
    <property type="entry name" value="ARGININE DEMETHYLASE AND LYSYL-HYDROXYLASE JMJD"/>
    <property type="match status" value="1"/>
</dbReference>
<sequence>MPLHASRDYSAVDGIDYHEIPLTYPQFLRQYLEPNLPVLLGPALTQHWKARQQWVCAETGKPNFNILRQHLCPTTTSVQVPVADCQCRDFTDQRRSTMDLRAFLDEWEANSLANAPSRTYLKDLHFVQTFPEYGAYETPDIFRDDWMNEFWTRRSDMDDDYRFVYCGGDGTFTPFHADVYRSYSWSANICGTKIWTLFPPDQEHLFRDSLNNTVYDIHNVDPIQFPHFHRAKQFTVLQQPGQTLFVPSGWWHQVQNVGDTISINHNWCNGSNLDLLLDSICADLKDVEREIDHLKDMMEESEWIETCQKLLLLNSGWDWSTVWLMCTTIRSRVRRQQQQHETTSLPQADGPINGSDNSTQDHPIEAEAESFSTFIQDDKVVPRRTPIFDPPLVSQQPPLDLTISRVDAVLDFIRNDTSARWFLENVKGISLRVEGING</sequence>
<name>A0A9P6RHT7_9FUNG</name>
<feature type="coiled-coil region" evidence="1">
    <location>
        <begin position="277"/>
        <end position="304"/>
    </location>
</feature>
<evidence type="ECO:0000313" key="4">
    <source>
        <dbReference type="EMBL" id="KAG0318973.1"/>
    </source>
</evidence>
<reference evidence="4" key="1">
    <citation type="journal article" date="2020" name="Fungal Divers.">
        <title>Resolving the Mortierellaceae phylogeny through synthesis of multi-gene phylogenetics and phylogenomics.</title>
        <authorList>
            <person name="Vandepol N."/>
            <person name="Liber J."/>
            <person name="Desiro A."/>
            <person name="Na H."/>
            <person name="Kennedy M."/>
            <person name="Barry K."/>
            <person name="Grigoriev I.V."/>
            <person name="Miller A.N."/>
            <person name="O'Donnell K."/>
            <person name="Stajich J.E."/>
            <person name="Bonito G."/>
        </authorList>
    </citation>
    <scope>NUCLEOTIDE SEQUENCE</scope>
    <source>
        <strain evidence="4">REB-010B</strain>
    </source>
</reference>
<dbReference type="EMBL" id="JAAAIP010000344">
    <property type="protein sequence ID" value="KAG0318973.1"/>
    <property type="molecule type" value="Genomic_DNA"/>
</dbReference>
<protein>
    <submittedName>
        <fullName evidence="4">JmjC domain-containing protein 4</fullName>
    </submittedName>
</protein>
<dbReference type="GO" id="GO:0045905">
    <property type="term" value="P:positive regulation of translational termination"/>
    <property type="evidence" value="ECO:0007669"/>
    <property type="project" value="TreeGrafter"/>
</dbReference>
<accession>A0A9P6RHT7</accession>
<proteinExistence type="predicted"/>
<keyword evidence="5" id="KW-1185">Reference proteome</keyword>
<evidence type="ECO:0000313" key="5">
    <source>
        <dbReference type="Proteomes" id="UP000738325"/>
    </source>
</evidence>
<evidence type="ECO:0000256" key="2">
    <source>
        <dbReference type="SAM" id="MobiDB-lite"/>
    </source>
</evidence>
<dbReference type="GO" id="GO:0016706">
    <property type="term" value="F:2-oxoglutarate-dependent dioxygenase activity"/>
    <property type="evidence" value="ECO:0007669"/>
    <property type="project" value="TreeGrafter"/>
</dbReference>
<dbReference type="AlphaFoldDB" id="A0A9P6RHT7"/>
<dbReference type="Gene3D" id="2.60.120.650">
    <property type="entry name" value="Cupin"/>
    <property type="match status" value="1"/>
</dbReference>
<dbReference type="Pfam" id="PF13621">
    <property type="entry name" value="Cupin_8"/>
    <property type="match status" value="1"/>
</dbReference>
<comment type="caution">
    <text evidence="4">The sequence shown here is derived from an EMBL/GenBank/DDBJ whole genome shotgun (WGS) entry which is preliminary data.</text>
</comment>
<dbReference type="GO" id="GO:0005634">
    <property type="term" value="C:nucleus"/>
    <property type="evidence" value="ECO:0007669"/>
    <property type="project" value="TreeGrafter"/>
</dbReference>
<dbReference type="InterPro" id="IPR041667">
    <property type="entry name" value="Cupin_8"/>
</dbReference>
<evidence type="ECO:0000256" key="1">
    <source>
        <dbReference type="SAM" id="Coils"/>
    </source>
</evidence>
<dbReference type="Proteomes" id="UP000738325">
    <property type="component" value="Unassembled WGS sequence"/>
</dbReference>
<evidence type="ECO:0000259" key="3">
    <source>
        <dbReference type="PROSITE" id="PS51184"/>
    </source>
</evidence>